<feature type="binding site" evidence="10">
    <location>
        <position position="144"/>
    </location>
    <ligand>
        <name>[4Fe-4S] cluster</name>
        <dbReference type="ChEBI" id="CHEBI:49883"/>
        <label>1</label>
    </ligand>
</feature>
<dbReference type="SFLD" id="SFLDG01058">
    <property type="entry name" value="lipoyl_synthase_like"/>
    <property type="match status" value="1"/>
</dbReference>
<evidence type="ECO:0000256" key="10">
    <source>
        <dbReference type="HAMAP-Rule" id="MF_03123"/>
    </source>
</evidence>
<feature type="binding site" evidence="10">
    <location>
        <position position="150"/>
    </location>
    <ligand>
        <name>[4Fe-4S] cluster</name>
        <dbReference type="ChEBI" id="CHEBI:49883"/>
        <label>1</label>
    </ligand>
</feature>
<evidence type="ECO:0000256" key="9">
    <source>
        <dbReference type="ARBA" id="ARBA00047326"/>
    </source>
</evidence>
<dbReference type="SUPFAM" id="SSF102114">
    <property type="entry name" value="Radical SAM enzymes"/>
    <property type="match status" value="1"/>
</dbReference>
<feature type="binding site" evidence="10">
    <location>
        <position position="385"/>
    </location>
    <ligand>
        <name>[4Fe-4S] cluster</name>
        <dbReference type="ChEBI" id="CHEBI:49883"/>
        <label>1</label>
    </ligand>
</feature>
<feature type="binding site" evidence="10">
    <location>
        <position position="174"/>
    </location>
    <ligand>
        <name>[4Fe-4S] cluster</name>
        <dbReference type="ChEBI" id="CHEBI:49883"/>
        <label>2</label>
        <note>4Fe-4S-S-AdoMet</note>
    </ligand>
</feature>
<dbReference type="InterPro" id="IPR013785">
    <property type="entry name" value="Aldolase_TIM"/>
</dbReference>
<dbReference type="PROSITE" id="PS51918">
    <property type="entry name" value="RADICAL_SAM"/>
    <property type="match status" value="1"/>
</dbReference>
<keyword evidence="2 10" id="KW-0004">4Fe-4S</keyword>
<keyword evidence="5 10" id="KW-0479">Metal-binding</keyword>
<gene>
    <name evidence="12" type="ORF">Q9L58_005933</name>
</gene>
<dbReference type="EC" id="2.8.1.8" evidence="10"/>
<feature type="binding site" evidence="10">
    <location>
        <position position="177"/>
    </location>
    <ligand>
        <name>[4Fe-4S] cluster</name>
        <dbReference type="ChEBI" id="CHEBI:49883"/>
        <label>2</label>
        <note>4Fe-4S-S-AdoMet</note>
    </ligand>
</feature>
<dbReference type="InterPro" id="IPR003698">
    <property type="entry name" value="Lipoyl_synth"/>
</dbReference>
<dbReference type="PANTHER" id="PTHR10949">
    <property type="entry name" value="LIPOYL SYNTHASE"/>
    <property type="match status" value="1"/>
</dbReference>
<evidence type="ECO:0000256" key="7">
    <source>
        <dbReference type="ARBA" id="ARBA00023014"/>
    </source>
</evidence>
<keyword evidence="13" id="KW-1185">Reference proteome</keyword>
<dbReference type="HAMAP" id="MF_00206">
    <property type="entry name" value="Lipoyl_synth"/>
    <property type="match status" value="1"/>
</dbReference>
<evidence type="ECO:0000259" key="11">
    <source>
        <dbReference type="PROSITE" id="PS51918"/>
    </source>
</evidence>
<comment type="pathway">
    <text evidence="10">Protein modification; protein lipoylation via endogenous pathway; protein N(6)-(lipoyl)lysine from octanoyl-[acyl-carrier-protein]: step 2/2.</text>
</comment>
<evidence type="ECO:0000256" key="1">
    <source>
        <dbReference type="ARBA" id="ARBA00004173"/>
    </source>
</evidence>
<evidence type="ECO:0000256" key="4">
    <source>
        <dbReference type="ARBA" id="ARBA00022691"/>
    </source>
</evidence>
<comment type="cofactor">
    <cofactor evidence="10">
        <name>[4Fe-4S] cluster</name>
        <dbReference type="ChEBI" id="CHEBI:49883"/>
    </cofactor>
    <text evidence="10">Binds 2 [4Fe-4S] clusters per subunit. One cluster is coordinated with 3 cysteines and an exchangeable S-adenosyl-L-methionine.</text>
</comment>
<dbReference type="CDD" id="cd01335">
    <property type="entry name" value="Radical_SAM"/>
    <property type="match status" value="1"/>
</dbReference>
<evidence type="ECO:0000313" key="13">
    <source>
        <dbReference type="Proteomes" id="UP001447188"/>
    </source>
</evidence>
<comment type="function">
    <text evidence="10">Catalyzes the radical-mediated insertion of two sulfur atoms into the C-6 and C-8 positions of the octanoyl moiety bound to the lipoyl domains of lipoate-dependent enzymes, thereby converting the octanoylated domains into lipoylated derivatives.</text>
</comment>
<dbReference type="Pfam" id="PF16881">
    <property type="entry name" value="LIAS_N"/>
    <property type="match status" value="1"/>
</dbReference>
<keyword evidence="3 10" id="KW-0808">Transferase</keyword>
<dbReference type="InterPro" id="IPR031691">
    <property type="entry name" value="LIAS_N"/>
</dbReference>
<dbReference type="SFLD" id="SFLDS00029">
    <property type="entry name" value="Radical_SAM"/>
    <property type="match status" value="1"/>
</dbReference>
<dbReference type="SMART" id="SM00729">
    <property type="entry name" value="Elp3"/>
    <property type="match status" value="1"/>
</dbReference>
<evidence type="ECO:0000256" key="8">
    <source>
        <dbReference type="ARBA" id="ARBA00023128"/>
    </source>
</evidence>
<dbReference type="InterPro" id="IPR007197">
    <property type="entry name" value="rSAM"/>
</dbReference>
<dbReference type="Proteomes" id="UP001447188">
    <property type="component" value="Unassembled WGS sequence"/>
</dbReference>
<dbReference type="NCBIfam" id="TIGR00510">
    <property type="entry name" value="lipA"/>
    <property type="match status" value="1"/>
</dbReference>
<evidence type="ECO:0000256" key="3">
    <source>
        <dbReference type="ARBA" id="ARBA00022679"/>
    </source>
</evidence>
<reference evidence="12 13" key="1">
    <citation type="submission" date="2024-02" db="EMBL/GenBank/DDBJ databases">
        <title>Discinaceae phylogenomics.</title>
        <authorList>
            <person name="Dirks A.C."/>
            <person name="James T.Y."/>
        </authorList>
    </citation>
    <scope>NUCLEOTIDE SEQUENCE [LARGE SCALE GENOMIC DNA]</scope>
    <source>
        <strain evidence="12 13">ACD0624</strain>
    </source>
</reference>
<feature type="domain" description="Radical SAM core" evidence="11">
    <location>
        <begin position="153"/>
        <end position="374"/>
    </location>
</feature>
<evidence type="ECO:0000256" key="6">
    <source>
        <dbReference type="ARBA" id="ARBA00023004"/>
    </source>
</evidence>
<name>A0ABR3GH64_9PEZI</name>
<proteinExistence type="inferred from homology"/>
<dbReference type="SFLD" id="SFLDF00271">
    <property type="entry name" value="lipoyl_synthase"/>
    <property type="match status" value="1"/>
</dbReference>
<evidence type="ECO:0000313" key="12">
    <source>
        <dbReference type="EMBL" id="KAL0635112.1"/>
    </source>
</evidence>
<protein>
    <recommendedName>
        <fullName evidence="10">Lipoyl synthase, mitochondrial</fullName>
        <ecNumber evidence="10">2.8.1.8</ecNumber>
    </recommendedName>
    <alternativeName>
        <fullName evidence="10">Lipoate synthase</fullName>
        <shortName evidence="10">LS</shortName>
        <shortName evidence="10">Lip-syn</shortName>
    </alternativeName>
    <alternativeName>
        <fullName evidence="10">Lipoic acid synthase</fullName>
    </alternativeName>
</protein>
<dbReference type="InterPro" id="IPR058240">
    <property type="entry name" value="rSAM_sf"/>
</dbReference>
<keyword evidence="7 10" id="KW-0411">Iron-sulfur</keyword>
<dbReference type="NCBIfam" id="NF009544">
    <property type="entry name" value="PRK12928.1"/>
    <property type="match status" value="1"/>
</dbReference>
<dbReference type="PANTHER" id="PTHR10949:SF0">
    <property type="entry name" value="LIPOYL SYNTHASE, MITOCHONDRIAL"/>
    <property type="match status" value="1"/>
</dbReference>
<comment type="caution">
    <text evidence="12">The sequence shown here is derived from an EMBL/GenBank/DDBJ whole genome shotgun (WGS) entry which is preliminary data.</text>
</comment>
<keyword evidence="8 10" id="KW-0496">Mitochondrion</keyword>
<feature type="binding site" evidence="10">
    <location>
        <position position="170"/>
    </location>
    <ligand>
        <name>[4Fe-4S] cluster</name>
        <dbReference type="ChEBI" id="CHEBI:49883"/>
        <label>2</label>
        <note>4Fe-4S-S-AdoMet</note>
    </ligand>
</feature>
<sequence>MALSKSHATLRAASRFRCLNPPRFFIPALSRSLASVTAGPDGITRRKATTFTDKLNTATTFTDKLNTGPSFSDFVGAREEGMLGETPTIDLTAGIRTVFDKNGKEIVRLPDWLKTSMPMGTNYNKIKNDLRGLNLHTVCEEARCPNISDCWGGSDKSAATATIMLMGDTCTRGCRFCSVKTSRRPPPLDPHEPEHTAEALSRWGLGYVVLTSVDRDDLTDGGSRHFAETISKIKSKAPHILVEALTSDFMGDMEAVAHVARSGLDVYAHNIETTEELTPMVRDRRATFRQSLKVLETAKTSKPGLITKTSIMLGLGETKDQLIHALQELRKVDVDVVTFGQYMRPTKRHMKVFEYITPEAFESWRVKALDMGFLYVASGPLVRSSYKAGEAFIENVLKKRAGKNATALEAMNNRELNNLGVD</sequence>
<keyword evidence="4 10" id="KW-0949">S-adenosyl-L-methionine</keyword>
<comment type="subcellular location">
    <subcellularLocation>
        <location evidence="1 10">Mitochondrion</location>
    </subcellularLocation>
</comment>
<accession>A0ABR3GH64</accession>
<dbReference type="NCBIfam" id="NF004019">
    <property type="entry name" value="PRK05481.1"/>
    <property type="match status" value="1"/>
</dbReference>
<evidence type="ECO:0000256" key="2">
    <source>
        <dbReference type="ARBA" id="ARBA00022485"/>
    </source>
</evidence>
<feature type="binding site" evidence="10">
    <location>
        <position position="139"/>
    </location>
    <ligand>
        <name>[4Fe-4S] cluster</name>
        <dbReference type="ChEBI" id="CHEBI:49883"/>
        <label>1</label>
    </ligand>
</feature>
<comment type="catalytic activity">
    <reaction evidence="9 10">
        <text>[[Fe-S] cluster scaffold protein carrying a second [4Fe-4S](2+) cluster] + N(6)-octanoyl-L-lysyl-[protein] + 2 oxidized [2Fe-2S]-[ferredoxin] + 2 S-adenosyl-L-methionine + 4 H(+) = [[Fe-S] cluster scaffold protein] + N(6)-[(R)-dihydrolipoyl]-L-lysyl-[protein] + 4 Fe(3+) + 2 hydrogen sulfide + 2 5'-deoxyadenosine + 2 L-methionine + 2 reduced [2Fe-2S]-[ferredoxin]</text>
        <dbReference type="Rhea" id="RHEA:16585"/>
        <dbReference type="Rhea" id="RHEA-COMP:9928"/>
        <dbReference type="Rhea" id="RHEA-COMP:10000"/>
        <dbReference type="Rhea" id="RHEA-COMP:10001"/>
        <dbReference type="Rhea" id="RHEA-COMP:10475"/>
        <dbReference type="Rhea" id="RHEA-COMP:14568"/>
        <dbReference type="Rhea" id="RHEA-COMP:14569"/>
        <dbReference type="ChEBI" id="CHEBI:15378"/>
        <dbReference type="ChEBI" id="CHEBI:17319"/>
        <dbReference type="ChEBI" id="CHEBI:29034"/>
        <dbReference type="ChEBI" id="CHEBI:29919"/>
        <dbReference type="ChEBI" id="CHEBI:33722"/>
        <dbReference type="ChEBI" id="CHEBI:33737"/>
        <dbReference type="ChEBI" id="CHEBI:33738"/>
        <dbReference type="ChEBI" id="CHEBI:57844"/>
        <dbReference type="ChEBI" id="CHEBI:59789"/>
        <dbReference type="ChEBI" id="CHEBI:78809"/>
        <dbReference type="ChEBI" id="CHEBI:83100"/>
        <dbReference type="EC" id="2.8.1.8"/>
    </reaction>
</comment>
<dbReference type="InterPro" id="IPR006638">
    <property type="entry name" value="Elp3/MiaA/NifB-like_rSAM"/>
</dbReference>
<keyword evidence="6 10" id="KW-0408">Iron</keyword>
<evidence type="ECO:0000256" key="5">
    <source>
        <dbReference type="ARBA" id="ARBA00022723"/>
    </source>
</evidence>
<dbReference type="Gene3D" id="3.20.20.70">
    <property type="entry name" value="Aldolase class I"/>
    <property type="match status" value="1"/>
</dbReference>
<comment type="similarity">
    <text evidence="10">Belongs to the radical SAM superfamily. Lipoyl synthase family.</text>
</comment>
<organism evidence="12 13">
    <name type="scientific">Discina gigas</name>
    <dbReference type="NCBI Taxonomy" id="1032678"/>
    <lineage>
        <taxon>Eukaryota</taxon>
        <taxon>Fungi</taxon>
        <taxon>Dikarya</taxon>
        <taxon>Ascomycota</taxon>
        <taxon>Pezizomycotina</taxon>
        <taxon>Pezizomycetes</taxon>
        <taxon>Pezizales</taxon>
        <taxon>Discinaceae</taxon>
        <taxon>Discina</taxon>
    </lineage>
</organism>
<dbReference type="EMBL" id="JBBBZM010000077">
    <property type="protein sequence ID" value="KAL0635112.1"/>
    <property type="molecule type" value="Genomic_DNA"/>
</dbReference>
<dbReference type="Pfam" id="PF04055">
    <property type="entry name" value="Radical_SAM"/>
    <property type="match status" value="1"/>
</dbReference>